<proteinExistence type="predicted"/>
<dbReference type="RefSeq" id="WP_109926026.1">
    <property type="nucleotide sequence ID" value="NZ_QGNZ01000002.1"/>
</dbReference>
<organism evidence="1 2">
    <name type="scientific">Pedobacter yonginense</name>
    <dbReference type="NCBI Taxonomy" id="651869"/>
    <lineage>
        <taxon>Bacteria</taxon>
        <taxon>Pseudomonadati</taxon>
        <taxon>Bacteroidota</taxon>
        <taxon>Sphingobacteriia</taxon>
        <taxon>Sphingobacteriales</taxon>
        <taxon>Sphingobacteriaceae</taxon>
        <taxon>Pedobacter</taxon>
    </lineage>
</organism>
<dbReference type="AlphaFoldDB" id="A0A317ESM5"/>
<comment type="caution">
    <text evidence="1">The sequence shown here is derived from an EMBL/GenBank/DDBJ whole genome shotgun (WGS) entry which is preliminary data.</text>
</comment>
<keyword evidence="2" id="KW-1185">Reference proteome</keyword>
<sequence length="90" mass="10648">MSELKKIAYNCKKATYLIEKKLIGEITIREKLELKLHLAGCSICRTFERQSLIINQMVKVLFKDGQKHNLKLDNQFKTKLQQRLENELKK</sequence>
<name>A0A317ESM5_9SPHI</name>
<gene>
    <name evidence="1" type="ORF">DHW03_10610</name>
</gene>
<dbReference type="OrthoDB" id="886726at2"/>
<dbReference type="EMBL" id="QGNZ01000002">
    <property type="protein sequence ID" value="PWS28266.1"/>
    <property type="molecule type" value="Genomic_DNA"/>
</dbReference>
<evidence type="ECO:0000313" key="1">
    <source>
        <dbReference type="EMBL" id="PWS28266.1"/>
    </source>
</evidence>
<accession>A0A317ESM5</accession>
<evidence type="ECO:0008006" key="3">
    <source>
        <dbReference type="Google" id="ProtNLM"/>
    </source>
</evidence>
<dbReference type="Proteomes" id="UP000245379">
    <property type="component" value="Unassembled WGS sequence"/>
</dbReference>
<reference evidence="1 2" key="1">
    <citation type="submission" date="2018-05" db="EMBL/GenBank/DDBJ databases">
        <title>Pedobacter paludis sp. nov., isolated from wetland soil.</title>
        <authorList>
            <person name="Zhang Y."/>
            <person name="Wang G."/>
        </authorList>
    </citation>
    <scope>NUCLEOTIDE SEQUENCE [LARGE SCALE GENOMIC DNA]</scope>
    <source>
        <strain evidence="1 2">KCTC22721</strain>
    </source>
</reference>
<protein>
    <recommendedName>
        <fullName evidence="3">Zinc-finger domain-containing protein</fullName>
    </recommendedName>
</protein>
<evidence type="ECO:0000313" key="2">
    <source>
        <dbReference type="Proteomes" id="UP000245379"/>
    </source>
</evidence>